<keyword evidence="8" id="KW-0560">Oxidoreductase</keyword>
<dbReference type="SMART" id="SM00919">
    <property type="entry name" value="Malic_M"/>
    <property type="match status" value="1"/>
</dbReference>
<dbReference type="GO" id="GO:0005739">
    <property type="term" value="C:mitochondrion"/>
    <property type="evidence" value="ECO:0007669"/>
    <property type="project" value="TreeGrafter"/>
</dbReference>
<evidence type="ECO:0000259" key="9">
    <source>
        <dbReference type="SMART" id="SM00919"/>
    </source>
</evidence>
<comment type="cofactor">
    <cofactor evidence="1">
        <name>Mn(2+)</name>
        <dbReference type="ChEBI" id="CHEBI:29035"/>
    </cofactor>
</comment>
<dbReference type="InterPro" id="IPR015884">
    <property type="entry name" value="Malic_enzyme_CS"/>
</dbReference>
<feature type="domain" description="Malic enzyme NAD-binding" evidence="9">
    <location>
        <begin position="269"/>
        <end position="533"/>
    </location>
</feature>
<feature type="active site" description="Proton donor" evidence="5">
    <location>
        <position position="104"/>
    </location>
</feature>
<keyword evidence="4" id="KW-0520">NAD</keyword>
<feature type="binding site" evidence="7">
    <location>
        <position position="245"/>
    </location>
    <ligand>
        <name>a divalent metal cation</name>
        <dbReference type="ChEBI" id="CHEBI:60240"/>
    </ligand>
</feature>
<evidence type="ECO:0000256" key="3">
    <source>
        <dbReference type="ARBA" id="ARBA00022723"/>
    </source>
</evidence>
<dbReference type="InterPro" id="IPR046346">
    <property type="entry name" value="Aminoacid_DH-like_N_sf"/>
</dbReference>
<feature type="domain" description="Malic enzyme N-terminal" evidence="10">
    <location>
        <begin position="81"/>
        <end position="259"/>
    </location>
</feature>
<dbReference type="NCBIfam" id="NF010052">
    <property type="entry name" value="PRK13529.1"/>
    <property type="match status" value="1"/>
</dbReference>
<feature type="binding site" evidence="7">
    <location>
        <position position="244"/>
    </location>
    <ligand>
        <name>a divalent metal cation</name>
        <dbReference type="ChEBI" id="CHEBI:60240"/>
    </ligand>
</feature>
<dbReference type="InterPro" id="IPR036291">
    <property type="entry name" value="NAD(P)-bd_dom_sf"/>
</dbReference>
<dbReference type="Gene3D" id="3.40.50.10380">
    <property type="entry name" value="Malic enzyme, N-terminal domain"/>
    <property type="match status" value="1"/>
</dbReference>
<accession>A0AAD4MDK3</accession>
<dbReference type="Pfam" id="PF03949">
    <property type="entry name" value="Malic_M"/>
    <property type="match status" value="1"/>
</dbReference>
<evidence type="ECO:0000256" key="7">
    <source>
        <dbReference type="PIRSR" id="PIRSR000106-3"/>
    </source>
</evidence>
<keyword evidence="3 7" id="KW-0479">Metal-binding</keyword>
<dbReference type="GO" id="GO:0051287">
    <property type="term" value="F:NAD binding"/>
    <property type="evidence" value="ECO:0007669"/>
    <property type="project" value="InterPro"/>
</dbReference>
<name>A0AAD4MDK3_9AGAM</name>
<organism evidence="11 12">
    <name type="scientific">Multifurca ochricompacta</name>
    <dbReference type="NCBI Taxonomy" id="376703"/>
    <lineage>
        <taxon>Eukaryota</taxon>
        <taxon>Fungi</taxon>
        <taxon>Dikarya</taxon>
        <taxon>Basidiomycota</taxon>
        <taxon>Agaricomycotina</taxon>
        <taxon>Agaricomycetes</taxon>
        <taxon>Russulales</taxon>
        <taxon>Russulaceae</taxon>
        <taxon>Multifurca</taxon>
    </lineage>
</organism>
<dbReference type="GO" id="GO:0006108">
    <property type="term" value="P:malate metabolic process"/>
    <property type="evidence" value="ECO:0007669"/>
    <property type="project" value="TreeGrafter"/>
</dbReference>
<dbReference type="InterPro" id="IPR037062">
    <property type="entry name" value="Malic_N_dom_sf"/>
</dbReference>
<dbReference type="InterPro" id="IPR001891">
    <property type="entry name" value="Malic_OxRdtase"/>
</dbReference>
<feature type="active site" description="Proton acceptor" evidence="5">
    <location>
        <position position="173"/>
    </location>
</feature>
<proteinExistence type="inferred from homology"/>
<evidence type="ECO:0000259" key="10">
    <source>
        <dbReference type="SMART" id="SM01274"/>
    </source>
</evidence>
<dbReference type="SUPFAM" id="SSF53223">
    <property type="entry name" value="Aminoacid dehydrogenase-like, N-terminal domain"/>
    <property type="match status" value="1"/>
</dbReference>
<comment type="cofactor">
    <cofactor evidence="7">
        <name>Mg(2+)</name>
        <dbReference type="ChEBI" id="CHEBI:18420"/>
    </cofactor>
    <cofactor evidence="7">
        <name>Mn(2+)</name>
        <dbReference type="ChEBI" id="CHEBI:29035"/>
    </cofactor>
    <text evidence="7">Divalent metal cations. Prefers magnesium or manganese.</text>
</comment>
<dbReference type="SMART" id="SM01274">
    <property type="entry name" value="malic"/>
    <property type="match status" value="1"/>
</dbReference>
<evidence type="ECO:0000256" key="1">
    <source>
        <dbReference type="ARBA" id="ARBA00001936"/>
    </source>
</evidence>
<evidence type="ECO:0000256" key="6">
    <source>
        <dbReference type="PIRSR" id="PIRSR000106-2"/>
    </source>
</evidence>
<evidence type="ECO:0000313" key="11">
    <source>
        <dbReference type="EMBL" id="KAI0307658.1"/>
    </source>
</evidence>
<reference evidence="11" key="1">
    <citation type="journal article" date="2022" name="New Phytol.">
        <title>Evolutionary transition to the ectomycorrhizal habit in the genomes of a hyperdiverse lineage of mushroom-forming fungi.</title>
        <authorList>
            <person name="Looney B."/>
            <person name="Miyauchi S."/>
            <person name="Morin E."/>
            <person name="Drula E."/>
            <person name="Courty P.E."/>
            <person name="Kohler A."/>
            <person name="Kuo A."/>
            <person name="LaButti K."/>
            <person name="Pangilinan J."/>
            <person name="Lipzen A."/>
            <person name="Riley R."/>
            <person name="Andreopoulos W."/>
            <person name="He G."/>
            <person name="Johnson J."/>
            <person name="Nolan M."/>
            <person name="Tritt A."/>
            <person name="Barry K.W."/>
            <person name="Grigoriev I.V."/>
            <person name="Nagy L.G."/>
            <person name="Hibbett D."/>
            <person name="Henrissat B."/>
            <person name="Matheny P.B."/>
            <person name="Labbe J."/>
            <person name="Martin F.M."/>
        </authorList>
    </citation>
    <scope>NUCLEOTIDE SEQUENCE</scope>
    <source>
        <strain evidence="11">BPL690</strain>
    </source>
</reference>
<keyword evidence="12" id="KW-1185">Reference proteome</keyword>
<dbReference type="InterPro" id="IPR012302">
    <property type="entry name" value="Malic_NAD-bd"/>
</dbReference>
<evidence type="ECO:0000256" key="8">
    <source>
        <dbReference type="RuleBase" id="RU003426"/>
    </source>
</evidence>
<dbReference type="GO" id="GO:0004471">
    <property type="term" value="F:malate dehydrogenase (decarboxylating) (NAD+) activity"/>
    <property type="evidence" value="ECO:0007669"/>
    <property type="project" value="TreeGrafter"/>
</dbReference>
<feature type="binding site" evidence="6">
    <location>
        <position position="464"/>
    </location>
    <ligand>
        <name>(S)-malate</name>
        <dbReference type="ChEBI" id="CHEBI:15589"/>
    </ligand>
</feature>
<dbReference type="Proteomes" id="UP001203297">
    <property type="component" value="Unassembled WGS sequence"/>
</dbReference>
<dbReference type="AlphaFoldDB" id="A0AAD4MDK3"/>
<sequence>MSILSNKKKVFHVALRGESILTNPHFNKGTAFTINERKQFGLVGRLPYQVNTLDEQCQRAYDQLLSRDTPLRKNSFLQSLKEQNSVLFYQLILRHLKELMPIVYTPTEADAIANYSHLFRRSEGLYLTLDNQDSMEEDFLEQIRGRDIDLIVCSDAEAILGIGDQGVGISTAKSAIYTLLAGIDPMKSLPVVLDVGTDNETLLTDLVYVGWRHERVRGEAYDQFVDKFIQLVRKHLPHSLLHFEDFGVTNAQRLLELYRDKHAVFNDDIQGTGAVTLAAVMSAVGVTKSTLAEQRYIIYGAGSAGLGIARQLRDGIVQIDGISVDEANERFYLIDKHGLIKESLGDLIRPMLREFVRSDKEWEGIPTNDKGEIALLEVVKKIRPTVLIGSSTNAGAFTEEVVREMAKGVDRPIILPLSNPSRLVEVDPAKANEWTNGKALLATGSPFPPARMPTGKDYIIAECNNALIYPGLGFGAVLAKARSLSDSMILAGAQRLASLSPALKDPDDALLPDFSDAPSVNFEIAIAVAEKAIAEGTSNVDWGGEEVRARGKEMQWLPIYGEYVYDENGEC</sequence>
<feature type="binding site" evidence="6">
    <location>
        <position position="419"/>
    </location>
    <ligand>
        <name>(S)-malate</name>
        <dbReference type="ChEBI" id="CHEBI:15589"/>
    </ligand>
</feature>
<dbReference type="InterPro" id="IPR012301">
    <property type="entry name" value="Malic_N_dom"/>
</dbReference>
<dbReference type="EMBL" id="WTXG01000001">
    <property type="protein sequence ID" value="KAI0307658.1"/>
    <property type="molecule type" value="Genomic_DNA"/>
</dbReference>
<evidence type="ECO:0000256" key="2">
    <source>
        <dbReference type="ARBA" id="ARBA00008785"/>
    </source>
</evidence>
<dbReference type="PANTHER" id="PTHR23406:SF34">
    <property type="entry name" value="NAD-DEPENDENT MALIC ENZYME, MITOCHONDRIAL"/>
    <property type="match status" value="1"/>
</dbReference>
<gene>
    <name evidence="11" type="ORF">B0F90DRAFT_1807096</name>
</gene>
<evidence type="ECO:0000256" key="4">
    <source>
        <dbReference type="ARBA" id="ARBA00023027"/>
    </source>
</evidence>
<dbReference type="PIRSF" id="PIRSF000106">
    <property type="entry name" value="ME"/>
    <property type="match status" value="1"/>
</dbReference>
<dbReference type="GO" id="GO:0046872">
    <property type="term" value="F:metal ion binding"/>
    <property type="evidence" value="ECO:0007669"/>
    <property type="project" value="UniProtKB-KW"/>
</dbReference>
<comment type="similarity">
    <text evidence="2 8">Belongs to the malic enzymes family.</text>
</comment>
<dbReference type="PANTHER" id="PTHR23406">
    <property type="entry name" value="MALIC ENZYME-RELATED"/>
    <property type="match status" value="1"/>
</dbReference>
<dbReference type="SUPFAM" id="SSF51735">
    <property type="entry name" value="NAD(P)-binding Rossmann-fold domains"/>
    <property type="match status" value="1"/>
</dbReference>
<evidence type="ECO:0000313" key="12">
    <source>
        <dbReference type="Proteomes" id="UP001203297"/>
    </source>
</evidence>
<dbReference type="Gene3D" id="3.40.50.720">
    <property type="entry name" value="NAD(P)-binding Rossmann-like Domain"/>
    <property type="match status" value="1"/>
</dbReference>
<dbReference type="PRINTS" id="PR00072">
    <property type="entry name" value="MALOXRDTASE"/>
</dbReference>
<comment type="caution">
    <text evidence="11">The sequence shown here is derived from an EMBL/GenBank/DDBJ whole genome shotgun (WGS) entry which is preliminary data.</text>
</comment>
<dbReference type="PROSITE" id="PS00331">
    <property type="entry name" value="MALIC_ENZYMES"/>
    <property type="match status" value="1"/>
</dbReference>
<evidence type="ECO:0000256" key="5">
    <source>
        <dbReference type="PIRSR" id="PIRSR000106-1"/>
    </source>
</evidence>
<protein>
    <recommendedName>
        <fullName evidence="8">Malic enzyme</fullName>
    </recommendedName>
</protein>
<dbReference type="Pfam" id="PF00390">
    <property type="entry name" value="malic"/>
    <property type="match status" value="1"/>
</dbReference>
<feature type="binding site" evidence="7">
    <location>
        <position position="268"/>
    </location>
    <ligand>
        <name>a divalent metal cation</name>
        <dbReference type="ChEBI" id="CHEBI:60240"/>
    </ligand>
</feature>
<dbReference type="GO" id="GO:0005829">
    <property type="term" value="C:cytosol"/>
    <property type="evidence" value="ECO:0007669"/>
    <property type="project" value="TreeGrafter"/>
</dbReference>